<accession>A0A4D6MK84</accession>
<dbReference type="AlphaFoldDB" id="A0A4D6MK84"/>
<reference evidence="1 2" key="1">
    <citation type="submission" date="2019-04" db="EMBL/GenBank/DDBJ databases">
        <title>An improved genome assembly and genetic linkage map for asparagus bean, Vigna unguiculata ssp. sesquipedialis.</title>
        <authorList>
            <person name="Xia Q."/>
            <person name="Zhang R."/>
            <person name="Dong Y."/>
        </authorList>
    </citation>
    <scope>NUCLEOTIDE SEQUENCE [LARGE SCALE GENOMIC DNA]</scope>
    <source>
        <tissue evidence="1">Leaf</tissue>
    </source>
</reference>
<sequence>MNKGVETLAEERGRVMAADPIAAAGTTVTSCRVLACLSLLRKRMGAKGALAWTSAVAGTADGGLRQARPRSHEGDGCSPCPARVGEERRRRCMVTGVFWWWTALSTASSPASLVRRGRDRNGVLVGGGQWQRWRREEEGAAEAD</sequence>
<keyword evidence="2" id="KW-1185">Reference proteome</keyword>
<organism evidence="1 2">
    <name type="scientific">Vigna unguiculata</name>
    <name type="common">Cowpea</name>
    <dbReference type="NCBI Taxonomy" id="3917"/>
    <lineage>
        <taxon>Eukaryota</taxon>
        <taxon>Viridiplantae</taxon>
        <taxon>Streptophyta</taxon>
        <taxon>Embryophyta</taxon>
        <taxon>Tracheophyta</taxon>
        <taxon>Spermatophyta</taxon>
        <taxon>Magnoliopsida</taxon>
        <taxon>eudicotyledons</taxon>
        <taxon>Gunneridae</taxon>
        <taxon>Pentapetalae</taxon>
        <taxon>rosids</taxon>
        <taxon>fabids</taxon>
        <taxon>Fabales</taxon>
        <taxon>Fabaceae</taxon>
        <taxon>Papilionoideae</taxon>
        <taxon>50 kb inversion clade</taxon>
        <taxon>NPAAA clade</taxon>
        <taxon>indigoferoid/millettioid clade</taxon>
        <taxon>Phaseoleae</taxon>
        <taxon>Vigna</taxon>
    </lineage>
</organism>
<proteinExistence type="predicted"/>
<dbReference type="PROSITE" id="PS51257">
    <property type="entry name" value="PROKAR_LIPOPROTEIN"/>
    <property type="match status" value="1"/>
</dbReference>
<evidence type="ECO:0000313" key="1">
    <source>
        <dbReference type="EMBL" id="QCE00407.1"/>
    </source>
</evidence>
<dbReference type="Proteomes" id="UP000501690">
    <property type="component" value="Linkage Group LG7"/>
</dbReference>
<gene>
    <name evidence="1" type="ORF">DEO72_LG7g1697</name>
</gene>
<dbReference type="EMBL" id="CP039351">
    <property type="protein sequence ID" value="QCE00407.1"/>
    <property type="molecule type" value="Genomic_DNA"/>
</dbReference>
<name>A0A4D6MK84_VIGUN</name>
<evidence type="ECO:0000313" key="2">
    <source>
        <dbReference type="Proteomes" id="UP000501690"/>
    </source>
</evidence>
<protein>
    <submittedName>
        <fullName evidence="1">Uncharacterized protein</fullName>
    </submittedName>
</protein>